<evidence type="ECO:0000256" key="3">
    <source>
        <dbReference type="ARBA" id="ARBA00022525"/>
    </source>
</evidence>
<dbReference type="PROSITE" id="PS60030">
    <property type="entry name" value="BACTERIOCIN_IIA"/>
    <property type="match status" value="1"/>
</dbReference>
<keyword evidence="5" id="KW-0044">Antibiotic</keyword>
<dbReference type="Pfam" id="PF01721">
    <property type="entry name" value="Bacteriocin_II"/>
    <property type="match status" value="1"/>
</dbReference>
<evidence type="ECO:0000313" key="8">
    <source>
        <dbReference type="EMBL" id="AGI60329.1"/>
    </source>
</evidence>
<name>M9QVZ1_PEDAC</name>
<evidence type="ECO:0000256" key="5">
    <source>
        <dbReference type="ARBA" id="ARBA00023022"/>
    </source>
</evidence>
<dbReference type="GO" id="GO:0005576">
    <property type="term" value="C:extracellular region"/>
    <property type="evidence" value="ECO:0007669"/>
    <property type="project" value="UniProtKB-SubCell"/>
</dbReference>
<geneLocation type="plasmid" evidence="8">
    <name>unnamed</name>
</geneLocation>
<keyword evidence="6" id="KW-0078">Bacteriocin</keyword>
<proteinExistence type="inferred from homology"/>
<protein>
    <submittedName>
        <fullName evidence="8">Pediocin BA 28</fullName>
    </submittedName>
</protein>
<dbReference type="Gene3D" id="1.20.5.130">
    <property type="match status" value="1"/>
</dbReference>
<dbReference type="EMBL" id="KC693734">
    <property type="protein sequence ID" value="AGI60329.1"/>
    <property type="molecule type" value="Genomic_DNA"/>
</dbReference>
<organism evidence="8">
    <name type="scientific">Pediococcus acidilactici</name>
    <dbReference type="NCBI Taxonomy" id="1254"/>
    <lineage>
        <taxon>Bacteria</taxon>
        <taxon>Bacillati</taxon>
        <taxon>Bacillota</taxon>
        <taxon>Bacilli</taxon>
        <taxon>Lactobacillales</taxon>
        <taxon>Lactobacillaceae</taxon>
        <taxon>Pediococcus</taxon>
        <taxon>Pediococcus acidilactici group</taxon>
    </lineage>
</organism>
<dbReference type="GO" id="GO:0042742">
    <property type="term" value="P:defense response to bacterium"/>
    <property type="evidence" value="ECO:0007669"/>
    <property type="project" value="UniProtKB-KW"/>
</dbReference>
<keyword evidence="7" id="KW-1015">Disulfide bond</keyword>
<evidence type="ECO:0000256" key="4">
    <source>
        <dbReference type="ARBA" id="ARBA00022529"/>
    </source>
</evidence>
<keyword evidence="8" id="KW-0614">Plasmid</keyword>
<dbReference type="InterPro" id="IPR023388">
    <property type="entry name" value="Bacteriocin_IIa_dom_sf"/>
</dbReference>
<sequence length="66" mass="7077">MANIIGGKYYGNGVTCGKHSCSVDWGKATTCIINNGAMAWATGGHQGNHKCEQFIKLGLLRGEFLF</sequence>
<keyword evidence="4" id="KW-0929">Antimicrobial</keyword>
<accession>M9QVZ1</accession>
<comment type="similarity">
    <text evidence="2">Belongs to the bacteriocin class IIA/YGNGV family.</text>
</comment>
<dbReference type="AlphaFoldDB" id="M9QVZ1"/>
<keyword evidence="3" id="KW-0964">Secreted</keyword>
<evidence type="ECO:0000256" key="6">
    <source>
        <dbReference type="ARBA" id="ARBA00023048"/>
    </source>
</evidence>
<dbReference type="SMR" id="M9QVZ1"/>
<dbReference type="GO" id="GO:0031640">
    <property type="term" value="P:killing of cells of another organism"/>
    <property type="evidence" value="ECO:0007669"/>
    <property type="project" value="UniProtKB-KW"/>
</dbReference>
<evidence type="ECO:0000256" key="7">
    <source>
        <dbReference type="ARBA" id="ARBA00023157"/>
    </source>
</evidence>
<comment type="subcellular location">
    <subcellularLocation>
        <location evidence="1">Secreted</location>
    </subcellularLocation>
</comment>
<evidence type="ECO:0000256" key="2">
    <source>
        <dbReference type="ARBA" id="ARBA00007999"/>
    </source>
</evidence>
<reference evidence="8" key="1">
    <citation type="submission" date="2013-02" db="EMBL/GenBank/DDBJ databases">
        <title>Localization and sequence analysis of pediocin BA28 structural gene.</title>
        <authorList>
            <person name="Kaur B."/>
            <person name="Garg N."/>
        </authorList>
    </citation>
    <scope>NUCLEOTIDE SEQUENCE</scope>
    <source>
        <strain evidence="8">BA28</strain>
        <plasmid evidence="8">unnamed</plasmid>
    </source>
</reference>
<dbReference type="InterPro" id="IPR002633">
    <property type="entry name" value="Bacteriocin_IIa"/>
</dbReference>
<evidence type="ECO:0000256" key="1">
    <source>
        <dbReference type="ARBA" id="ARBA00004613"/>
    </source>
</evidence>
<gene>
    <name evidence="8" type="primary">papA</name>
</gene>
<dbReference type="InterPro" id="IPR023384">
    <property type="entry name" value="Bacteriocin_IIa_CS"/>
</dbReference>